<feature type="compositionally biased region" description="Basic residues" evidence="1">
    <location>
        <begin position="90"/>
        <end position="108"/>
    </location>
</feature>
<reference evidence="2 3" key="1">
    <citation type="submission" date="2020-09" db="EMBL/GenBank/DDBJ databases">
        <title>De no assembly of potato wild relative species, Solanum commersonii.</title>
        <authorList>
            <person name="Cho K."/>
        </authorList>
    </citation>
    <scope>NUCLEOTIDE SEQUENCE [LARGE SCALE GENOMIC DNA]</scope>
    <source>
        <strain evidence="2">LZ3.2</strain>
        <tissue evidence="2">Leaf</tissue>
    </source>
</reference>
<feature type="compositionally biased region" description="Basic and acidic residues" evidence="1">
    <location>
        <begin position="76"/>
        <end position="89"/>
    </location>
</feature>
<gene>
    <name evidence="2" type="ORF">H5410_055348</name>
</gene>
<dbReference type="EMBL" id="JACXVP010000011">
    <property type="protein sequence ID" value="KAG5575214.1"/>
    <property type="molecule type" value="Genomic_DNA"/>
</dbReference>
<keyword evidence="3" id="KW-1185">Reference proteome</keyword>
<name>A0A9J5WK20_SOLCO</name>
<evidence type="ECO:0000313" key="3">
    <source>
        <dbReference type="Proteomes" id="UP000824120"/>
    </source>
</evidence>
<evidence type="ECO:0000313" key="2">
    <source>
        <dbReference type="EMBL" id="KAG5575214.1"/>
    </source>
</evidence>
<feature type="region of interest" description="Disordered" evidence="1">
    <location>
        <begin position="53"/>
        <end position="117"/>
    </location>
</feature>
<feature type="compositionally biased region" description="Basic and acidic residues" evidence="1">
    <location>
        <begin position="53"/>
        <end position="63"/>
    </location>
</feature>
<dbReference type="Proteomes" id="UP000824120">
    <property type="component" value="Chromosome 11"/>
</dbReference>
<organism evidence="2 3">
    <name type="scientific">Solanum commersonii</name>
    <name type="common">Commerson's wild potato</name>
    <name type="synonym">Commerson's nightshade</name>
    <dbReference type="NCBI Taxonomy" id="4109"/>
    <lineage>
        <taxon>Eukaryota</taxon>
        <taxon>Viridiplantae</taxon>
        <taxon>Streptophyta</taxon>
        <taxon>Embryophyta</taxon>
        <taxon>Tracheophyta</taxon>
        <taxon>Spermatophyta</taxon>
        <taxon>Magnoliopsida</taxon>
        <taxon>eudicotyledons</taxon>
        <taxon>Gunneridae</taxon>
        <taxon>Pentapetalae</taxon>
        <taxon>asterids</taxon>
        <taxon>lamiids</taxon>
        <taxon>Solanales</taxon>
        <taxon>Solanaceae</taxon>
        <taxon>Solanoideae</taxon>
        <taxon>Solaneae</taxon>
        <taxon>Solanum</taxon>
    </lineage>
</organism>
<dbReference type="AlphaFoldDB" id="A0A9J5WK20"/>
<comment type="caution">
    <text evidence="2">The sequence shown here is derived from an EMBL/GenBank/DDBJ whole genome shotgun (WGS) entry which is preliminary data.</text>
</comment>
<evidence type="ECO:0000256" key="1">
    <source>
        <dbReference type="SAM" id="MobiDB-lite"/>
    </source>
</evidence>
<proteinExistence type="predicted"/>
<protein>
    <submittedName>
        <fullName evidence="2">Uncharacterized protein</fullName>
    </submittedName>
</protein>
<sequence length="117" mass="13539">MQYPADFHLILLILYQSQLPLINFTSLLSPFSATTVKNPTFFPIFLNRKENPRTDLKSEKPESPDFAYIRGVLPHSEGRYKKGEKGESKKSRKRKGTRSKNKQKRGRTHTSNIRSLC</sequence>
<accession>A0A9J5WK20</accession>